<reference evidence="11 12" key="1">
    <citation type="journal article" date="2016" name="Nat. Commun.">
        <title>Thousands of microbial genomes shed light on interconnected biogeochemical processes in an aquifer system.</title>
        <authorList>
            <person name="Anantharaman K."/>
            <person name="Brown C.T."/>
            <person name="Hug L.A."/>
            <person name="Sharon I."/>
            <person name="Castelle C.J."/>
            <person name="Probst A.J."/>
            <person name="Thomas B.C."/>
            <person name="Singh A."/>
            <person name="Wilkins M.J."/>
            <person name="Karaoz U."/>
            <person name="Brodie E.L."/>
            <person name="Williams K.H."/>
            <person name="Hubbard S.S."/>
            <person name="Banfield J.F."/>
        </authorList>
    </citation>
    <scope>NUCLEOTIDE SEQUENCE [LARGE SCALE GENOMIC DNA]</scope>
</reference>
<evidence type="ECO:0000313" key="12">
    <source>
        <dbReference type="Proteomes" id="UP000177300"/>
    </source>
</evidence>
<feature type="domain" description="B5" evidence="10">
    <location>
        <begin position="297"/>
        <end position="373"/>
    </location>
</feature>
<evidence type="ECO:0000256" key="4">
    <source>
        <dbReference type="ARBA" id="ARBA00022723"/>
    </source>
</evidence>
<dbReference type="InterPro" id="IPR041616">
    <property type="entry name" value="PheRS_beta_core"/>
</dbReference>
<sequence length="457" mass="51087">MNISVPVSWLREYVKTDITAKTLANALSLSGPSVEKIEKRGNELIFELEVTTNRTDAYSIFGIARESNAILNAQSLKSSLVKPGGLNLNLDPDKSKPLLLDIVIKDKNLCPRFTAIIVDNIKIQPSPAYIRNRLSASGIRAINNIVDISNYIMLELGQPMHTFDFDKIKGAKMTLRKSQKGESIKTLDGNIHKLPEGSIVIEDSERLIDLCGIMGGLNSTVSRRTKRVLLFTQAYNAQAIRKTTQALAFRTEAASRFEKGIDLEGVLPALSRAVYLAKQTAGAQIASELIDIYPDKQKSKTFRLNFNKLNNYLGINLEQSKSVQILKSLGFQTKQNPNQIVVTVPSWRTQDIESDVDLIEEIARIYGYHKLPSKLPTGETPQTKESDLKEVISLKNALKYLGLTEVITYSIISKNLLKVSKRSEKNSVELTNPLTEEWQFMRPTIIPSLLKVISENR</sequence>
<evidence type="ECO:0000256" key="9">
    <source>
        <dbReference type="ARBA" id="ARBA00023146"/>
    </source>
</evidence>
<evidence type="ECO:0000256" key="3">
    <source>
        <dbReference type="ARBA" id="ARBA00022598"/>
    </source>
</evidence>
<dbReference type="InterPro" id="IPR020825">
    <property type="entry name" value="Phe-tRNA_synthase-like_B3/B4"/>
</dbReference>
<evidence type="ECO:0000256" key="5">
    <source>
        <dbReference type="ARBA" id="ARBA00022741"/>
    </source>
</evidence>
<dbReference type="GO" id="GO:0005524">
    <property type="term" value="F:ATP binding"/>
    <property type="evidence" value="ECO:0007669"/>
    <property type="project" value="UniProtKB-KW"/>
</dbReference>
<protein>
    <recommendedName>
        <fullName evidence="2">phenylalanine--tRNA ligase</fullName>
        <ecNumber evidence="2">6.1.1.20</ecNumber>
    </recommendedName>
</protein>
<evidence type="ECO:0000259" key="10">
    <source>
        <dbReference type="PROSITE" id="PS51483"/>
    </source>
</evidence>
<dbReference type="SUPFAM" id="SSF56037">
    <property type="entry name" value="PheT/TilS domain"/>
    <property type="match status" value="1"/>
</dbReference>
<dbReference type="Pfam" id="PF03484">
    <property type="entry name" value="B5"/>
    <property type="match status" value="1"/>
</dbReference>
<keyword evidence="8" id="KW-0648">Protein biosynthesis</keyword>
<dbReference type="InterPro" id="IPR005147">
    <property type="entry name" value="tRNA_synthase_B5-dom"/>
</dbReference>
<dbReference type="GO" id="GO:0009328">
    <property type="term" value="C:phenylalanine-tRNA ligase complex"/>
    <property type="evidence" value="ECO:0007669"/>
    <property type="project" value="TreeGrafter"/>
</dbReference>
<evidence type="ECO:0000256" key="7">
    <source>
        <dbReference type="ARBA" id="ARBA00022842"/>
    </source>
</evidence>
<dbReference type="Gene3D" id="3.50.40.10">
    <property type="entry name" value="Phenylalanyl-trna Synthetase, Chain B, domain 3"/>
    <property type="match status" value="1"/>
</dbReference>
<dbReference type="Proteomes" id="UP000177300">
    <property type="component" value="Unassembled WGS sequence"/>
</dbReference>
<evidence type="ECO:0000256" key="2">
    <source>
        <dbReference type="ARBA" id="ARBA00012814"/>
    </source>
</evidence>
<dbReference type="GO" id="GO:0004826">
    <property type="term" value="F:phenylalanine-tRNA ligase activity"/>
    <property type="evidence" value="ECO:0007669"/>
    <property type="project" value="UniProtKB-EC"/>
</dbReference>
<dbReference type="SUPFAM" id="SSF55681">
    <property type="entry name" value="Class II aaRS and biotin synthetases"/>
    <property type="match status" value="1"/>
</dbReference>
<dbReference type="SMART" id="SM00873">
    <property type="entry name" value="B3_4"/>
    <property type="match status" value="1"/>
</dbReference>
<feature type="non-terminal residue" evidence="11">
    <location>
        <position position="457"/>
    </location>
</feature>
<dbReference type="InterPro" id="IPR005146">
    <property type="entry name" value="B3/B4_tRNA-bd"/>
</dbReference>
<dbReference type="Gene3D" id="3.30.930.10">
    <property type="entry name" value="Bira Bifunctional Protein, Domain 2"/>
    <property type="match status" value="1"/>
</dbReference>
<dbReference type="PROSITE" id="PS51483">
    <property type="entry name" value="B5"/>
    <property type="match status" value="1"/>
</dbReference>
<dbReference type="Pfam" id="PF17759">
    <property type="entry name" value="tRNA_synthFbeta"/>
    <property type="match status" value="1"/>
</dbReference>
<evidence type="ECO:0000256" key="6">
    <source>
        <dbReference type="ARBA" id="ARBA00022840"/>
    </source>
</evidence>
<dbReference type="EC" id="6.1.1.20" evidence="2"/>
<dbReference type="SMART" id="SM00874">
    <property type="entry name" value="B5"/>
    <property type="match status" value="1"/>
</dbReference>
<dbReference type="PANTHER" id="PTHR10947">
    <property type="entry name" value="PHENYLALANYL-TRNA SYNTHETASE BETA CHAIN AND LEUCINE-RICH REPEAT-CONTAINING PROTEIN 47"/>
    <property type="match status" value="1"/>
</dbReference>
<evidence type="ECO:0000313" key="11">
    <source>
        <dbReference type="EMBL" id="OGE13346.1"/>
    </source>
</evidence>
<keyword evidence="6" id="KW-0067">ATP-binding</keyword>
<keyword evidence="3" id="KW-0436">Ligase</keyword>
<dbReference type="GO" id="GO:0003723">
    <property type="term" value="F:RNA binding"/>
    <property type="evidence" value="ECO:0007669"/>
    <property type="project" value="InterPro"/>
</dbReference>
<name>A0A1F5IAE6_9BACT</name>
<dbReference type="Pfam" id="PF03483">
    <property type="entry name" value="B3_4"/>
    <property type="match status" value="1"/>
</dbReference>
<keyword evidence="9" id="KW-0030">Aminoacyl-tRNA synthetase</keyword>
<keyword evidence="4" id="KW-0479">Metal-binding</keyword>
<evidence type="ECO:0000256" key="8">
    <source>
        <dbReference type="ARBA" id="ARBA00022917"/>
    </source>
</evidence>
<accession>A0A1F5IAE6</accession>
<dbReference type="InterPro" id="IPR009061">
    <property type="entry name" value="DNA-bd_dom_put_sf"/>
</dbReference>
<keyword evidence="7" id="KW-0460">Magnesium</keyword>
<keyword evidence="5" id="KW-0547">Nucleotide-binding</keyword>
<proteinExistence type="predicted"/>
<evidence type="ECO:0000256" key="1">
    <source>
        <dbReference type="ARBA" id="ARBA00001946"/>
    </source>
</evidence>
<dbReference type="GO" id="GO:0006432">
    <property type="term" value="P:phenylalanyl-tRNA aminoacylation"/>
    <property type="evidence" value="ECO:0007669"/>
    <property type="project" value="InterPro"/>
</dbReference>
<organism evidence="11 12">
    <name type="scientific">Candidatus Curtissbacteria bacterium RIFCSPLOWO2_12_FULL_38_9</name>
    <dbReference type="NCBI Taxonomy" id="1797735"/>
    <lineage>
        <taxon>Bacteria</taxon>
        <taxon>Candidatus Curtissiibacteriota</taxon>
    </lineage>
</organism>
<dbReference type="AlphaFoldDB" id="A0A1F5IAE6"/>
<dbReference type="InterPro" id="IPR045864">
    <property type="entry name" value="aa-tRNA-synth_II/BPL/LPL"/>
</dbReference>
<dbReference type="GO" id="GO:0000287">
    <property type="term" value="F:magnesium ion binding"/>
    <property type="evidence" value="ECO:0007669"/>
    <property type="project" value="InterPro"/>
</dbReference>
<dbReference type="EMBL" id="MFBY01000034">
    <property type="protein sequence ID" value="OGE13346.1"/>
    <property type="molecule type" value="Genomic_DNA"/>
</dbReference>
<comment type="caution">
    <text evidence="11">The sequence shown here is derived from an EMBL/GenBank/DDBJ whole genome shotgun (WGS) entry which is preliminary data.</text>
</comment>
<dbReference type="PANTHER" id="PTHR10947:SF0">
    <property type="entry name" value="PHENYLALANINE--TRNA LIGASE BETA SUBUNIT"/>
    <property type="match status" value="1"/>
</dbReference>
<dbReference type="Gene3D" id="3.30.56.10">
    <property type="match status" value="2"/>
</dbReference>
<dbReference type="SUPFAM" id="SSF46955">
    <property type="entry name" value="Putative DNA-binding domain"/>
    <property type="match status" value="2"/>
</dbReference>
<gene>
    <name evidence="11" type="ORF">A3G14_01570</name>
</gene>
<comment type="cofactor">
    <cofactor evidence="1">
        <name>Mg(2+)</name>
        <dbReference type="ChEBI" id="CHEBI:18420"/>
    </cofactor>
</comment>
<dbReference type="InterPro" id="IPR045060">
    <property type="entry name" value="Phe-tRNA-ligase_IIc_bsu"/>
</dbReference>